<dbReference type="RefSeq" id="WP_182552288.1">
    <property type="nucleotide sequence ID" value="NZ_JACGXN010000016.1"/>
</dbReference>
<proteinExistence type="predicted"/>
<dbReference type="Proteomes" id="UP000549052">
    <property type="component" value="Unassembled WGS sequence"/>
</dbReference>
<gene>
    <name evidence="2" type="ORF">FHW16_005487</name>
</gene>
<keyword evidence="1" id="KW-0472">Membrane</keyword>
<evidence type="ECO:0000313" key="2">
    <source>
        <dbReference type="EMBL" id="MBA8881742.1"/>
    </source>
</evidence>
<organism evidence="2 3">
    <name type="scientific">Phyllobacterium myrsinacearum</name>
    <dbReference type="NCBI Taxonomy" id="28101"/>
    <lineage>
        <taxon>Bacteria</taxon>
        <taxon>Pseudomonadati</taxon>
        <taxon>Pseudomonadota</taxon>
        <taxon>Alphaproteobacteria</taxon>
        <taxon>Hyphomicrobiales</taxon>
        <taxon>Phyllobacteriaceae</taxon>
        <taxon>Phyllobacterium</taxon>
    </lineage>
</organism>
<protein>
    <submittedName>
        <fullName evidence="2">Uncharacterized protein YlxW (UPF0749 family)</fullName>
    </submittedName>
</protein>
<evidence type="ECO:0000256" key="1">
    <source>
        <dbReference type="SAM" id="Phobius"/>
    </source>
</evidence>
<feature type="transmembrane region" description="Helical" evidence="1">
    <location>
        <begin position="12"/>
        <end position="32"/>
    </location>
</feature>
<dbReference type="AlphaFoldDB" id="A0A839ESG6"/>
<keyword evidence="1" id="KW-0812">Transmembrane</keyword>
<accession>A0A839ESG6</accession>
<evidence type="ECO:0000313" key="3">
    <source>
        <dbReference type="Proteomes" id="UP000549052"/>
    </source>
</evidence>
<keyword evidence="1" id="KW-1133">Transmembrane helix</keyword>
<sequence length="111" mass="12406">MSGQVEGFRITPARVAFFLSLVAAVSVFKPIYTYLSDQIVHETVQDNRITKTEQDVASFRGDVKELKGSIDGLKDQVVRLTIVLEGQDRKKALLTLPAQQFQSPRDIANIE</sequence>
<comment type="caution">
    <text evidence="2">The sequence shown here is derived from an EMBL/GenBank/DDBJ whole genome shotgun (WGS) entry which is preliminary data.</text>
</comment>
<name>A0A839ESG6_9HYPH</name>
<keyword evidence="3" id="KW-1185">Reference proteome</keyword>
<dbReference type="EMBL" id="JACGXN010000016">
    <property type="protein sequence ID" value="MBA8881742.1"/>
    <property type="molecule type" value="Genomic_DNA"/>
</dbReference>
<reference evidence="2 3" key="1">
    <citation type="submission" date="2020-07" db="EMBL/GenBank/DDBJ databases">
        <title>Genomic Encyclopedia of Type Strains, Phase IV (KMG-V): Genome sequencing to study the core and pangenomes of soil and plant-associated prokaryotes.</title>
        <authorList>
            <person name="Whitman W."/>
        </authorList>
    </citation>
    <scope>NUCLEOTIDE SEQUENCE [LARGE SCALE GENOMIC DNA]</scope>
    <source>
        <strain evidence="2 3">AN3</strain>
    </source>
</reference>